<dbReference type="GO" id="GO:0003774">
    <property type="term" value="F:cytoskeletal motor activity"/>
    <property type="evidence" value="ECO:0007669"/>
    <property type="project" value="UniProtKB-UniRule"/>
</dbReference>
<keyword evidence="6 12" id="KW-0547">Nucleotide-binding</keyword>
<feature type="domain" description="SH3" evidence="14">
    <location>
        <begin position="1720"/>
        <end position="1781"/>
    </location>
</feature>
<comment type="similarity">
    <text evidence="2 12">Belongs to the TRAFAC class myosin-kinesin ATPase superfamily. Myosin family.</text>
</comment>
<evidence type="ECO:0000256" key="1">
    <source>
        <dbReference type="ARBA" id="ARBA00004496"/>
    </source>
</evidence>
<evidence type="ECO:0000256" key="8">
    <source>
        <dbReference type="ARBA" id="ARBA00023123"/>
    </source>
</evidence>
<dbReference type="InterPro" id="IPR019749">
    <property type="entry name" value="Band_41_domain"/>
</dbReference>
<dbReference type="PROSITE" id="PS51016">
    <property type="entry name" value="MYTH4"/>
    <property type="match status" value="2"/>
</dbReference>
<dbReference type="Pfam" id="PF00373">
    <property type="entry name" value="FERM_M"/>
    <property type="match status" value="1"/>
</dbReference>
<dbReference type="PANTHER" id="PTHR22692">
    <property type="entry name" value="MYOSIN VII, XV"/>
    <property type="match status" value="1"/>
</dbReference>
<feature type="compositionally biased region" description="Basic and acidic residues" evidence="13">
    <location>
        <begin position="1359"/>
        <end position="1368"/>
    </location>
</feature>
<comment type="subcellular location">
    <subcellularLocation>
        <location evidence="1">Cytoplasm</location>
    </subcellularLocation>
</comment>
<dbReference type="InterPro" id="IPR000299">
    <property type="entry name" value="FERM_domain"/>
</dbReference>
<dbReference type="PANTHER" id="PTHR22692:SF16">
    <property type="entry name" value="MYOSIN XVB"/>
    <property type="match status" value="1"/>
</dbReference>
<dbReference type="GO" id="GO:0005737">
    <property type="term" value="C:cytoplasm"/>
    <property type="evidence" value="ECO:0007669"/>
    <property type="project" value="UniProtKB-SubCell"/>
</dbReference>
<keyword evidence="7 12" id="KW-0067">ATP-binding</keyword>
<evidence type="ECO:0000256" key="6">
    <source>
        <dbReference type="ARBA" id="ARBA00022741"/>
    </source>
</evidence>
<feature type="domain" description="Myosin motor" evidence="17">
    <location>
        <begin position="1"/>
        <end position="658"/>
    </location>
</feature>
<feature type="non-terminal residue" evidence="18">
    <location>
        <position position="2218"/>
    </location>
</feature>
<accession>A0A315VFK3</accession>
<evidence type="ECO:0000256" key="12">
    <source>
        <dbReference type="PROSITE-ProRule" id="PRU00782"/>
    </source>
</evidence>
<dbReference type="InterPro" id="IPR000857">
    <property type="entry name" value="MyTH4_dom"/>
</dbReference>
<feature type="compositionally biased region" description="Basic and acidic residues" evidence="13">
    <location>
        <begin position="1416"/>
        <end position="1426"/>
    </location>
</feature>
<dbReference type="Gene3D" id="1.10.10.820">
    <property type="match status" value="1"/>
</dbReference>
<dbReference type="InterPro" id="IPR036961">
    <property type="entry name" value="Kinesin_motor_dom_sf"/>
</dbReference>
<dbReference type="GO" id="GO:0003779">
    <property type="term" value="F:actin binding"/>
    <property type="evidence" value="ECO:0007669"/>
    <property type="project" value="UniProtKB-KW"/>
</dbReference>
<feature type="binding site" evidence="12">
    <location>
        <begin position="32"/>
        <end position="39"/>
    </location>
    <ligand>
        <name>ATP</name>
        <dbReference type="ChEBI" id="CHEBI:30616"/>
    </ligand>
</feature>
<dbReference type="GO" id="GO:0005524">
    <property type="term" value="F:ATP binding"/>
    <property type="evidence" value="ECO:0007669"/>
    <property type="project" value="UniProtKB-UniRule"/>
</dbReference>
<evidence type="ECO:0000256" key="13">
    <source>
        <dbReference type="SAM" id="MobiDB-lite"/>
    </source>
</evidence>
<dbReference type="Gene3D" id="2.30.30.40">
    <property type="entry name" value="SH3 Domains"/>
    <property type="match status" value="1"/>
</dbReference>
<comment type="caution">
    <text evidence="18">The sequence shown here is derived from an EMBL/GenBank/DDBJ whole genome shotgun (WGS) entry which is preliminary data.</text>
</comment>
<dbReference type="PROSITE" id="PS50057">
    <property type="entry name" value="FERM_3"/>
    <property type="match status" value="1"/>
</dbReference>
<evidence type="ECO:0000256" key="2">
    <source>
        <dbReference type="ARBA" id="ARBA00008314"/>
    </source>
</evidence>
<dbReference type="InterPro" id="IPR035963">
    <property type="entry name" value="FERM_2"/>
</dbReference>
<protein>
    <recommendedName>
        <fullName evidence="20">Myosin XVB</fullName>
    </recommendedName>
</protein>
<keyword evidence="5" id="KW-0677">Repeat</keyword>
<evidence type="ECO:0000259" key="17">
    <source>
        <dbReference type="PROSITE" id="PS51456"/>
    </source>
</evidence>
<keyword evidence="8 12" id="KW-0518">Myosin</keyword>
<feature type="compositionally biased region" description="Pro residues" evidence="13">
    <location>
        <begin position="1337"/>
        <end position="1351"/>
    </location>
</feature>
<dbReference type="SMART" id="SM00242">
    <property type="entry name" value="MYSc"/>
    <property type="match status" value="1"/>
</dbReference>
<dbReference type="Pfam" id="PF07653">
    <property type="entry name" value="SH3_2"/>
    <property type="match status" value="1"/>
</dbReference>
<dbReference type="PROSITE" id="PS50002">
    <property type="entry name" value="SH3"/>
    <property type="match status" value="1"/>
</dbReference>
<keyword evidence="19" id="KW-1185">Reference proteome</keyword>
<evidence type="ECO:0000259" key="15">
    <source>
        <dbReference type="PROSITE" id="PS50057"/>
    </source>
</evidence>
<dbReference type="Pfam" id="PF00784">
    <property type="entry name" value="MyTH4"/>
    <property type="match status" value="1"/>
</dbReference>
<keyword evidence="9 12" id="KW-0505">Motor protein</keyword>
<keyword evidence="4" id="KW-0963">Cytoplasm</keyword>
<dbReference type="GO" id="GO:0016459">
    <property type="term" value="C:myosin complex"/>
    <property type="evidence" value="ECO:0007669"/>
    <property type="project" value="UniProtKB-KW"/>
</dbReference>
<evidence type="ECO:0000256" key="5">
    <source>
        <dbReference type="ARBA" id="ARBA00022737"/>
    </source>
</evidence>
<sequence>MFMCLSHVYAIADSTFRLSQSSTQDQCIIVSGQSGSGKTEAMKHIVHYLSSMCQDRNDNLRQPMDVFPILESFGNAKTILNNNSSRFGKYLHIHILHGVVVGTSLSNYLLEKSRVVFQASKERNYHVFYELLEGMNDWDKEKLYLQGAETYYYLNQGGACALKGKQEKQDFQLLLKCLETIGLHANQISNIWAMLSSILHLGNICFSSYENESFEVARIFSEAEARRVGSLLQISCETLQTVITHKVIETSYDRIYSPLSVESAIESRNAIAKALYSVLFDWLLEKINDWLSPTEMDSTVGVVDIYGFEVDTSLDMFFGGDVGYISYLPFVKDLEVNSFEQLCINFANEQLQNFLNKTLLSQEQEEYNKEQIPWHAVQLENFHSCLELISSRPNGILRILDDQTCIPQATDHTFLQKCHYHHATKPFYTKPKNPIPVFTIHHYAGPVTYQVHNFLNKNQDQFRTEIVELFARSRIKMISELFQRLQERYIQQKELGWKTKHLRQPPPTAASHFLQSLTELTTRMERCNTTIIRCLKPNFVKRPGIFDIDYMSLQLRHSGVLETIHIRKEGFPIRIQYSCFIQRHPTKSLRYEELNSTKPGGYGFLLTQQSSRLSETELSVNLLNMVDAEEGQYQLGHTKDLDTDQVRREWGPAVKSIYVSVVSTMRTVEDVANHLGDTQSLDISTFRKYYKRLRQSFTQFWAVMLITRNTVKRHHWRKELHKNKGKTTKKTTLISSGMDVGMLEIPAELSARLRSAAGGHHGSQITEVAPPQVKAKHKLSLPQDIDRYPFSRFAKSTLKNTWSQPQGYPLQRPLMPLEPEYSRIALEINKLILRFLAESDISLWQELVLGNYIVERGQKQPALRDEILVQLVYYTLDKKEEQDSLRGWLLLACCLSAFTPSPTLDKVLLKYVSDHGPAEYRSLCQHKLLTSLQLPSPTARIYPPTQLEWTSNQRKGTMLLEVNTFNDEILTTEVESWTTGEQLASWLLYYRGVTEAVQGWSVSLATDEGWSDLAGSDFVMDLVAGAEAEVPIAPGTPSSMQSDYLFSNQGERIPFADFDDFIPPAPSTQAPRLPPFDGNLWGRDYPQDRQSRQMETYVDDLFDSVLDQGPAEMDRVAMLNRRMRGKGGIGPMQPGMFGGGMPMTMPTYPMVAPVNPAVPSYGPAAMMPNMPALMMPQAPTMSDPMQMAATQQALINQQALLMAQQMTLQAMTLSQQQAEERQKKEQQVKKEKQRDEKNKQFRHESSLRSRDRQHSPSSRSPSPRRSKLKASARKQASKQSESEPEENVELAEPDDLQSFREKRDFFQNIDGKSKRGKRNSKRQSAPPDPPRQSQQTRPPPSPSPPPPPPKPNVKRPPRSPKEEPEPPKEPAPGPATKLQPEPTSNIREIIKQFNSRPQPEPKPFEPVRPPGRTFIKKSDPKEEALAKLRNKAPVPQPKKQWSSPPPPPPPSTSGQRVISNNMRQKQRPLEELFGSQRSQHHPPLPPDSPPPPAEQAPVLVNIPDPPPMTAPSLYMMSDDEGNQSQLHHFSAGVYFSHFNMPGKLFLRKEVFYPRELFNKPYVLNLLCEQIMRDTYSDSCVRIDSEERRKMKDLLANFNVGTNISTIQDDSMKKRIIIAARDNWKNYFSRLYPVTPQNGDAQVLGVSHRGIRLLKVVKASGINPKHLKLLKSYSFAEVLSVNFEEADKVKLELKTENLVLQSTRAPQITAMIDVFLKELIKDSGHMVALKSFVTDDKTLLSFSKGDIIKLLKMEGLQAGWEFGSTGGRSGLFPKDITQPCAAPDYHWLHLDRRDDRRKSMRNVKPASSFNGPSPVPIRRHIPDNRSVQSSREVMNPSLVQGLKHSFAQSSQKGSNHELEIFSPMTDFATKYFRTETTGVPVNGRNFSEAVQHTVVPIQESLILFNDSEINDLAVECFITLMQFMGETTTQKNTTQADCLTHILLLGKEKEILRDEIYCQVTVDVVTELCENMEIVEFTEVKEFSLIATRFQDGMVRPLHPEDYLFDFLLDDGSISLSFRRVLWEKPLSFRNELSVDFHYQQLLEEYLHGKINIPAGGTSSVQQIAELAALQHLAQGVKSQLSLPELKGYLPLQDGLASKAEEIQLLCHDHLAAMQSLSPQNAKIQFIESLRTLPLFGCNTFLVKKVSQQGCPSPCLISVNKDGVRFLHPKTQVLVFQIALAQVQAMRTIRPKKAGKVPGVEIQYGNAAKPHKILIHLQQ</sequence>
<feature type="compositionally biased region" description="Basic residues" evidence="13">
    <location>
        <begin position="1262"/>
        <end position="1276"/>
    </location>
</feature>
<feature type="compositionally biased region" description="Basic and acidic residues" evidence="13">
    <location>
        <begin position="1218"/>
        <end position="1254"/>
    </location>
</feature>
<dbReference type="SMART" id="SM00326">
    <property type="entry name" value="SH3"/>
    <property type="match status" value="1"/>
</dbReference>
<dbReference type="SUPFAM" id="SSF52540">
    <property type="entry name" value="P-loop containing nucleoside triphosphate hydrolases"/>
    <property type="match status" value="1"/>
</dbReference>
<dbReference type="InterPro" id="IPR001609">
    <property type="entry name" value="Myosin_head_motor_dom-like"/>
</dbReference>
<dbReference type="Proteomes" id="UP000250572">
    <property type="component" value="Unassembled WGS sequence"/>
</dbReference>
<feature type="compositionally biased region" description="Acidic residues" evidence="13">
    <location>
        <begin position="1282"/>
        <end position="1295"/>
    </location>
</feature>
<dbReference type="CDD" id="cd14473">
    <property type="entry name" value="FERM_B-lobe"/>
    <property type="match status" value="1"/>
</dbReference>
<feature type="domain" description="MyTH4" evidence="16">
    <location>
        <begin position="805"/>
        <end position="953"/>
    </location>
</feature>
<evidence type="ECO:0000259" key="14">
    <source>
        <dbReference type="PROSITE" id="PS50002"/>
    </source>
</evidence>
<dbReference type="InterPro" id="IPR038185">
    <property type="entry name" value="MyTH4_dom_sf"/>
</dbReference>
<dbReference type="Gene3D" id="1.25.40.530">
    <property type="entry name" value="MyTH4 domain"/>
    <property type="match status" value="2"/>
</dbReference>
<feature type="domain" description="MyTH4" evidence="16">
    <location>
        <begin position="1891"/>
        <end position="2070"/>
    </location>
</feature>
<name>A0A315VFK3_GAMAF</name>
<dbReference type="InterPro" id="IPR019748">
    <property type="entry name" value="FERM_central"/>
</dbReference>
<dbReference type="Gene3D" id="2.30.29.30">
    <property type="entry name" value="Pleckstrin-homology domain (PH domain)/Phosphotyrosine-binding domain (PTB)"/>
    <property type="match status" value="1"/>
</dbReference>
<feature type="domain" description="FERM" evidence="15">
    <location>
        <begin position="1937"/>
        <end position="2218"/>
    </location>
</feature>
<dbReference type="Gene3D" id="1.20.120.720">
    <property type="entry name" value="Myosin VI head, motor domain, U50 subdomain"/>
    <property type="match status" value="1"/>
</dbReference>
<dbReference type="SUPFAM" id="SSF47031">
    <property type="entry name" value="Second domain of FERM"/>
    <property type="match status" value="1"/>
</dbReference>
<dbReference type="SUPFAM" id="SSF50044">
    <property type="entry name" value="SH3-domain"/>
    <property type="match status" value="1"/>
</dbReference>
<dbReference type="Pfam" id="PF26570">
    <property type="entry name" value="MYO15"/>
    <property type="match status" value="1"/>
</dbReference>
<evidence type="ECO:0000256" key="4">
    <source>
        <dbReference type="ARBA" id="ARBA00022490"/>
    </source>
</evidence>
<feature type="region of interest" description="Actin-binding" evidence="12">
    <location>
        <begin position="517"/>
        <end position="539"/>
    </location>
</feature>
<dbReference type="InterPro" id="IPR036028">
    <property type="entry name" value="SH3-like_dom_sf"/>
</dbReference>
<evidence type="ECO:0000313" key="19">
    <source>
        <dbReference type="Proteomes" id="UP000250572"/>
    </source>
</evidence>
<evidence type="ECO:0000259" key="16">
    <source>
        <dbReference type="PROSITE" id="PS51016"/>
    </source>
</evidence>
<dbReference type="InterPro" id="IPR027417">
    <property type="entry name" value="P-loop_NTPase"/>
</dbReference>
<feature type="compositionally biased region" description="Pro residues" evidence="13">
    <location>
        <begin position="1398"/>
        <end position="1409"/>
    </location>
</feature>
<keyword evidence="3 11" id="KW-0728">SH3 domain</keyword>
<feature type="region of interest" description="Disordered" evidence="13">
    <location>
        <begin position="1476"/>
        <end position="1498"/>
    </location>
</feature>
<dbReference type="Pfam" id="PF00063">
    <property type="entry name" value="Myosin_head"/>
    <property type="match status" value="2"/>
</dbReference>
<evidence type="ECO:0000256" key="9">
    <source>
        <dbReference type="ARBA" id="ARBA00023175"/>
    </source>
</evidence>
<dbReference type="InterPro" id="IPR001452">
    <property type="entry name" value="SH3_domain"/>
</dbReference>
<evidence type="ECO:0000256" key="11">
    <source>
        <dbReference type="PROSITE-ProRule" id="PRU00192"/>
    </source>
</evidence>
<feature type="compositionally biased region" description="Pro residues" evidence="13">
    <location>
        <begin position="1482"/>
        <end position="1494"/>
    </location>
</feature>
<dbReference type="FunFam" id="1.10.10.820:FF:000001">
    <property type="entry name" value="Myosin heavy chain"/>
    <property type="match status" value="1"/>
</dbReference>
<keyword evidence="10 12" id="KW-0009">Actin-binding</keyword>
<proteinExistence type="inferred from homology"/>
<dbReference type="EMBL" id="NHOQ01001897">
    <property type="protein sequence ID" value="PWA21784.1"/>
    <property type="molecule type" value="Genomic_DNA"/>
</dbReference>
<dbReference type="PRINTS" id="PR00193">
    <property type="entry name" value="MYOSINHEAVY"/>
</dbReference>
<gene>
    <name evidence="18" type="ORF">CCH79_00018876</name>
</gene>
<evidence type="ECO:0000313" key="18">
    <source>
        <dbReference type="EMBL" id="PWA21784.1"/>
    </source>
</evidence>
<dbReference type="Gene3D" id="3.40.850.10">
    <property type="entry name" value="Kinesin motor domain"/>
    <property type="match status" value="1"/>
</dbReference>
<evidence type="ECO:0000256" key="10">
    <source>
        <dbReference type="ARBA" id="ARBA00023203"/>
    </source>
</evidence>
<organism evidence="18 19">
    <name type="scientific">Gambusia affinis</name>
    <name type="common">Western mosquitofish</name>
    <name type="synonym">Heterandria affinis</name>
    <dbReference type="NCBI Taxonomy" id="33528"/>
    <lineage>
        <taxon>Eukaryota</taxon>
        <taxon>Metazoa</taxon>
        <taxon>Chordata</taxon>
        <taxon>Craniata</taxon>
        <taxon>Vertebrata</taxon>
        <taxon>Euteleostomi</taxon>
        <taxon>Actinopterygii</taxon>
        <taxon>Neopterygii</taxon>
        <taxon>Teleostei</taxon>
        <taxon>Neoteleostei</taxon>
        <taxon>Acanthomorphata</taxon>
        <taxon>Ovalentaria</taxon>
        <taxon>Atherinomorphae</taxon>
        <taxon>Cyprinodontiformes</taxon>
        <taxon>Poeciliidae</taxon>
        <taxon>Poeciliinae</taxon>
        <taxon>Gambusia</taxon>
    </lineage>
</organism>
<dbReference type="SMART" id="SM00295">
    <property type="entry name" value="B41"/>
    <property type="match status" value="1"/>
</dbReference>
<feature type="region of interest" description="Disordered" evidence="13">
    <location>
        <begin position="1217"/>
        <end position="1457"/>
    </location>
</feature>
<dbReference type="PROSITE" id="PS51456">
    <property type="entry name" value="MYOSIN_MOTOR"/>
    <property type="match status" value="1"/>
</dbReference>
<evidence type="ECO:0000256" key="3">
    <source>
        <dbReference type="ARBA" id="ARBA00022443"/>
    </source>
</evidence>
<dbReference type="Gene3D" id="1.20.58.530">
    <property type="match status" value="1"/>
</dbReference>
<dbReference type="SMART" id="SM00139">
    <property type="entry name" value="MyTH4"/>
    <property type="match status" value="1"/>
</dbReference>
<dbReference type="InterPro" id="IPR059004">
    <property type="entry name" value="MYO15"/>
</dbReference>
<evidence type="ECO:0008006" key="20">
    <source>
        <dbReference type="Google" id="ProtNLM"/>
    </source>
</evidence>
<dbReference type="InterPro" id="IPR051567">
    <property type="entry name" value="Unconventional_Myosin_ATPase"/>
</dbReference>
<evidence type="ECO:0000256" key="7">
    <source>
        <dbReference type="ARBA" id="ARBA00022840"/>
    </source>
</evidence>
<dbReference type="InterPro" id="IPR011993">
    <property type="entry name" value="PH-like_dom_sf"/>
</dbReference>
<reference evidence="18 19" key="1">
    <citation type="journal article" date="2018" name="G3 (Bethesda)">
        <title>A High-Quality Reference Genome for the Invasive Mosquitofish Gambusia affinis Using a Chicago Library.</title>
        <authorList>
            <person name="Hoffberg S.L."/>
            <person name="Troendle N.J."/>
            <person name="Glenn T.C."/>
            <person name="Mahmud O."/>
            <person name="Louha S."/>
            <person name="Chalopin D."/>
            <person name="Bennetzen J.L."/>
            <person name="Mauricio R."/>
        </authorList>
    </citation>
    <scope>NUCLEOTIDE SEQUENCE [LARGE SCALE GENOMIC DNA]</scope>
    <source>
        <strain evidence="18">NE01/NJP1002.9</strain>
        <tissue evidence="18">Muscle</tissue>
    </source>
</reference>